<name>A0ABY3RSR1_9MICO</name>
<evidence type="ECO:0000313" key="3">
    <source>
        <dbReference type="Proteomes" id="UP001199642"/>
    </source>
</evidence>
<dbReference type="Pfam" id="PF14472">
    <property type="entry name" value="DUF4429"/>
    <property type="match status" value="1"/>
</dbReference>
<dbReference type="InterPro" id="IPR027860">
    <property type="entry name" value="DUF4429"/>
</dbReference>
<dbReference type="Proteomes" id="UP001199642">
    <property type="component" value="Chromosome"/>
</dbReference>
<proteinExistence type="predicted"/>
<evidence type="ECO:0000259" key="1">
    <source>
        <dbReference type="Pfam" id="PF14472"/>
    </source>
</evidence>
<dbReference type="RefSeq" id="WP_231820052.1">
    <property type="nucleotide sequence ID" value="NZ_CP082781.1"/>
</dbReference>
<reference evidence="2 3" key="1">
    <citation type="submission" date="2023-01" db="EMBL/GenBank/DDBJ databases">
        <title>Characterization of estradiol degrading bacteria Microbacterium sp. MZT7 and reveal degrading genes through genome analysis.</title>
        <authorList>
            <person name="Hao P."/>
            <person name="Gao Y."/>
        </authorList>
    </citation>
    <scope>NUCLEOTIDE SEQUENCE [LARGE SCALE GENOMIC DNA]</scope>
    <source>
        <strain evidence="2 3">MZT7</strain>
    </source>
</reference>
<dbReference type="EMBL" id="CP082781">
    <property type="protein sequence ID" value="UGS26335.1"/>
    <property type="molecule type" value="Genomic_DNA"/>
</dbReference>
<accession>A0ABY3RSR1</accession>
<protein>
    <submittedName>
        <fullName evidence="2">DUF4429 domain-containing protein</fullName>
    </submittedName>
</protein>
<evidence type="ECO:0000313" key="2">
    <source>
        <dbReference type="EMBL" id="UGS26335.1"/>
    </source>
</evidence>
<gene>
    <name evidence="2" type="ORF">K8F61_17165</name>
</gene>
<organism evidence="2 3">
    <name type="scientific">Microbacterium resistens</name>
    <dbReference type="NCBI Taxonomy" id="156977"/>
    <lineage>
        <taxon>Bacteria</taxon>
        <taxon>Bacillati</taxon>
        <taxon>Actinomycetota</taxon>
        <taxon>Actinomycetes</taxon>
        <taxon>Micrococcales</taxon>
        <taxon>Microbacteriaceae</taxon>
        <taxon>Microbacterium</taxon>
    </lineage>
</organism>
<sequence>MSESIKAESLNGSIEFLGNGVVIKTKGGSKTIPLDRIQGVEFKKAGMTAGYLRVSTAGSEAPAVGGFGKVRNKTQQVQLDSDAVQFSRSSKNAEFEAVADAINRALLG</sequence>
<keyword evidence="3" id="KW-1185">Reference proteome</keyword>
<feature type="domain" description="DUF4429" evidence="1">
    <location>
        <begin position="24"/>
        <end position="102"/>
    </location>
</feature>